<evidence type="ECO:0000313" key="2">
    <source>
        <dbReference type="EMBL" id="SIO53341.1"/>
    </source>
</evidence>
<gene>
    <name evidence="2" type="ORF">SAMN04488055_5395</name>
</gene>
<sequence>MQQSIQKKKGKSTWRRINNWLHLWLGLTSGIIVFIVSITGCLYAFQHELSDLTQRYKFVEAEAKPYLSPSQLKAIAAKEAFGAGRDTGINKITGISYGSPDKAALATFMDKKDGYTMIYINPYNGNVLKKTALKHDFFRFILEGHFQLWLPRKIGQPIVAIGVLIFVVLLITGLIMWWPKKWNKANRNKSFKIKTNAGPKRINYDLHNVLGFYAMVIALVIGLTGLVWGFQWFSKSYYYTLTGGKTLPKFQKGVSDTLLAKTAVLVSPEDKVWAQMQKEHPEQTGTTQVQFAYLPTDPIAVIYNPAEGTYYKREFRYFDRYSLAELKGGGIYGKKFADASTGEKIYRMNYDIHVGAVLGLTGKFIAFFASLICASLPITGFYIWWGKRKKKSGKQVKPATKRLPRVAASL</sequence>
<keyword evidence="1" id="KW-1133">Transmembrane helix</keyword>
<dbReference type="Proteomes" id="UP000185003">
    <property type="component" value="Unassembled WGS sequence"/>
</dbReference>
<dbReference type="PANTHER" id="PTHR34219">
    <property type="entry name" value="IRON-REGULATED INNER MEMBRANE PROTEIN-RELATED"/>
    <property type="match status" value="1"/>
</dbReference>
<proteinExistence type="predicted"/>
<dbReference type="EMBL" id="FSRA01000002">
    <property type="protein sequence ID" value="SIO53341.1"/>
    <property type="molecule type" value="Genomic_DNA"/>
</dbReference>
<feature type="transmembrane region" description="Helical" evidence="1">
    <location>
        <begin position="158"/>
        <end position="178"/>
    </location>
</feature>
<keyword evidence="1" id="KW-0812">Transmembrane</keyword>
<accession>A0A1N6K9Z0</accession>
<organism evidence="2 3">
    <name type="scientific">Chitinophaga niabensis</name>
    <dbReference type="NCBI Taxonomy" id="536979"/>
    <lineage>
        <taxon>Bacteria</taxon>
        <taxon>Pseudomonadati</taxon>
        <taxon>Bacteroidota</taxon>
        <taxon>Chitinophagia</taxon>
        <taxon>Chitinophagales</taxon>
        <taxon>Chitinophagaceae</taxon>
        <taxon>Chitinophaga</taxon>
    </lineage>
</organism>
<reference evidence="3" key="1">
    <citation type="submission" date="2016-11" db="EMBL/GenBank/DDBJ databases">
        <authorList>
            <person name="Varghese N."/>
            <person name="Submissions S."/>
        </authorList>
    </citation>
    <scope>NUCLEOTIDE SEQUENCE [LARGE SCALE GENOMIC DNA]</scope>
    <source>
        <strain evidence="3">DSM 24787</strain>
    </source>
</reference>
<evidence type="ECO:0000256" key="1">
    <source>
        <dbReference type="SAM" id="Phobius"/>
    </source>
</evidence>
<protein>
    <submittedName>
        <fullName evidence="2">Uncharacterized iron-regulated membrane protein</fullName>
    </submittedName>
</protein>
<feature type="transmembrane region" description="Helical" evidence="1">
    <location>
        <begin position="210"/>
        <end position="233"/>
    </location>
</feature>
<dbReference type="AlphaFoldDB" id="A0A1N6K9Z0"/>
<dbReference type="OrthoDB" id="111691at2"/>
<dbReference type="RefSeq" id="WP_074242627.1">
    <property type="nucleotide sequence ID" value="NZ_FSRA01000002.1"/>
</dbReference>
<name>A0A1N6K9Z0_9BACT</name>
<dbReference type="STRING" id="536979.SAMN04488055_5395"/>
<keyword evidence="3" id="KW-1185">Reference proteome</keyword>
<feature type="transmembrane region" description="Helical" evidence="1">
    <location>
        <begin position="364"/>
        <end position="385"/>
    </location>
</feature>
<feature type="transmembrane region" description="Helical" evidence="1">
    <location>
        <begin position="21"/>
        <end position="45"/>
    </location>
</feature>
<dbReference type="Pfam" id="PF03929">
    <property type="entry name" value="PepSY_TM"/>
    <property type="match status" value="1"/>
</dbReference>
<evidence type="ECO:0000313" key="3">
    <source>
        <dbReference type="Proteomes" id="UP000185003"/>
    </source>
</evidence>
<keyword evidence="1" id="KW-0472">Membrane</keyword>
<dbReference type="InterPro" id="IPR005625">
    <property type="entry name" value="PepSY-ass_TM"/>
</dbReference>
<dbReference type="PANTHER" id="PTHR34219:SF3">
    <property type="entry name" value="BLL7967 PROTEIN"/>
    <property type="match status" value="1"/>
</dbReference>